<accession>A0A183FWM9</accession>
<dbReference type="OrthoDB" id="20684at2759"/>
<dbReference type="Pfam" id="PF07707">
    <property type="entry name" value="BACK"/>
    <property type="match status" value="1"/>
</dbReference>
<dbReference type="AlphaFoldDB" id="A0A183FWM9"/>
<accession>A0A3P7Z1V2</accession>
<sequence>MCEPVPAHNEGQPGEGKGLDIIPCNSFLIEHSVALDSLYANPDFSDVTFMVEGQRLRAHKLVLAARSEYFRQGIASLSLNHVLKGISAVAFRTLLKYIYTGKVELSAFNFEQLVAVLQLSHEYRLVDIQRPIVDYLKENLDIGNVFTILRTSTLLFDDLTESCMQFADQHASDILDSEAGYCDIQFMFYQAVENVAELLDFSTLPQKAVMDMLSRDSFYADETDIFDAICDWISEQPLAKETSPETLIGSFISKRCLRLDLIHPKELLSEVRQAELFETNSPELAQFILDALDRRYQGTVSDMRGCVVLDRNVATAELGATIVEGENRDTLLKAAQGNRENRNTSLTRHKIGETEGIIVQLGRPYTINCVKLEIGDYAGATY</sequence>
<dbReference type="InterPro" id="IPR011705">
    <property type="entry name" value="BACK"/>
</dbReference>
<evidence type="ECO:0000259" key="1">
    <source>
        <dbReference type="PROSITE" id="PS50097"/>
    </source>
</evidence>
<reference evidence="2 3" key="1">
    <citation type="submission" date="2018-11" db="EMBL/GenBank/DDBJ databases">
        <authorList>
            <consortium name="Pathogen Informatics"/>
        </authorList>
    </citation>
    <scope>NUCLEOTIDE SEQUENCE [LARGE SCALE GENOMIC DNA]</scope>
</reference>
<dbReference type="PROSITE" id="PS50097">
    <property type="entry name" value="BTB"/>
    <property type="match status" value="1"/>
</dbReference>
<dbReference type="Proteomes" id="UP000050761">
    <property type="component" value="Unassembled WGS sequence"/>
</dbReference>
<name>A0A183FWM9_HELPZ</name>
<dbReference type="Gene3D" id="1.25.40.420">
    <property type="match status" value="1"/>
</dbReference>
<feature type="domain" description="BTB" evidence="1">
    <location>
        <begin position="45"/>
        <end position="107"/>
    </location>
</feature>
<dbReference type="Pfam" id="PF00651">
    <property type="entry name" value="BTB"/>
    <property type="match status" value="1"/>
</dbReference>
<dbReference type="SMART" id="SM00225">
    <property type="entry name" value="BTB"/>
    <property type="match status" value="1"/>
</dbReference>
<dbReference type="GO" id="GO:0005737">
    <property type="term" value="C:cytoplasm"/>
    <property type="evidence" value="ECO:0007669"/>
    <property type="project" value="TreeGrafter"/>
</dbReference>
<dbReference type="SUPFAM" id="SSF54695">
    <property type="entry name" value="POZ domain"/>
    <property type="match status" value="1"/>
</dbReference>
<reference evidence="4" key="2">
    <citation type="submission" date="2019-09" db="UniProtKB">
        <authorList>
            <consortium name="WormBaseParasite"/>
        </authorList>
    </citation>
    <scope>IDENTIFICATION</scope>
</reference>
<evidence type="ECO:0000313" key="4">
    <source>
        <dbReference type="WBParaSite" id="HPBE_0001286201-mRNA-1"/>
    </source>
</evidence>
<evidence type="ECO:0000313" key="3">
    <source>
        <dbReference type="Proteomes" id="UP000050761"/>
    </source>
</evidence>
<dbReference type="SMART" id="SM00875">
    <property type="entry name" value="BACK"/>
    <property type="match status" value="1"/>
</dbReference>
<protein>
    <submittedName>
        <fullName evidence="4">BTB domain-containing protein</fullName>
    </submittedName>
</protein>
<proteinExistence type="predicted"/>
<dbReference type="PANTHER" id="PTHR46306">
    <property type="entry name" value="BTB/POZ DOMAIN-CONTAINING PROTEIN 9"/>
    <property type="match status" value="1"/>
</dbReference>
<dbReference type="WBParaSite" id="HPBE_0001286201-mRNA-1">
    <property type="protein sequence ID" value="HPBE_0001286201-mRNA-1"/>
    <property type="gene ID" value="HPBE_0001286201"/>
</dbReference>
<dbReference type="InterPro" id="IPR052407">
    <property type="entry name" value="BTB_POZ_domain_cont_9"/>
</dbReference>
<keyword evidence="3" id="KW-1185">Reference proteome</keyword>
<dbReference type="PANTHER" id="PTHR46306:SF1">
    <property type="entry name" value="BTB_POZ DOMAIN-CONTAINING PROTEIN 9"/>
    <property type="match status" value="1"/>
</dbReference>
<evidence type="ECO:0000313" key="2">
    <source>
        <dbReference type="EMBL" id="VDO93910.1"/>
    </source>
</evidence>
<organism evidence="3 4">
    <name type="scientific">Heligmosomoides polygyrus</name>
    <name type="common">Parasitic roundworm</name>
    <dbReference type="NCBI Taxonomy" id="6339"/>
    <lineage>
        <taxon>Eukaryota</taxon>
        <taxon>Metazoa</taxon>
        <taxon>Ecdysozoa</taxon>
        <taxon>Nematoda</taxon>
        <taxon>Chromadorea</taxon>
        <taxon>Rhabditida</taxon>
        <taxon>Rhabditina</taxon>
        <taxon>Rhabditomorpha</taxon>
        <taxon>Strongyloidea</taxon>
        <taxon>Heligmosomidae</taxon>
        <taxon>Heligmosomoides</taxon>
    </lineage>
</organism>
<dbReference type="InterPro" id="IPR011333">
    <property type="entry name" value="SKP1/BTB/POZ_sf"/>
</dbReference>
<dbReference type="Gene3D" id="3.30.710.10">
    <property type="entry name" value="Potassium Channel Kv1.1, Chain A"/>
    <property type="match status" value="1"/>
</dbReference>
<dbReference type="InterPro" id="IPR000210">
    <property type="entry name" value="BTB/POZ_dom"/>
</dbReference>
<dbReference type="EMBL" id="UZAH01027666">
    <property type="protein sequence ID" value="VDO93910.1"/>
    <property type="molecule type" value="Genomic_DNA"/>
</dbReference>
<gene>
    <name evidence="2" type="ORF">HPBE_LOCUS12863</name>
</gene>